<reference evidence="1 2" key="1">
    <citation type="journal article" date="2021" name="Nat. Plants">
        <title>The Taxus genome provides insights into paclitaxel biosynthesis.</title>
        <authorList>
            <person name="Xiong X."/>
            <person name="Gou J."/>
            <person name="Liao Q."/>
            <person name="Li Y."/>
            <person name="Zhou Q."/>
            <person name="Bi G."/>
            <person name="Li C."/>
            <person name="Du R."/>
            <person name="Wang X."/>
            <person name="Sun T."/>
            <person name="Guo L."/>
            <person name="Liang H."/>
            <person name="Lu P."/>
            <person name="Wu Y."/>
            <person name="Zhang Z."/>
            <person name="Ro D.K."/>
            <person name="Shang Y."/>
            <person name="Huang S."/>
            <person name="Yan J."/>
        </authorList>
    </citation>
    <scope>NUCLEOTIDE SEQUENCE [LARGE SCALE GENOMIC DNA]</scope>
    <source>
        <strain evidence="1">Ta-2019</strain>
    </source>
</reference>
<dbReference type="PANTHER" id="PTHR47489:SF2">
    <property type="entry name" value="GCN5-RELATED N-ACETYLTRANSFERASE 5, CHLOROPLASTIC"/>
    <property type="match status" value="1"/>
</dbReference>
<dbReference type="Proteomes" id="UP000824469">
    <property type="component" value="Unassembled WGS sequence"/>
</dbReference>
<accession>A0AA38FJ38</accession>
<protein>
    <submittedName>
        <fullName evidence="1">Uncharacterized protein</fullName>
    </submittedName>
</protein>
<sequence length="258" mass="29060">MNKILKPPHSFSTSAFTIFSDCCLRFTSEAHSFVFASSKLKSNILKNELLKSSHRSRLHHSGCTNLDKKTTDCLEIENGSALKAGRDSPFETNANRKPLDNEVIRKVLSLSSFDPAKVKKDKGLLDDEEIGQLQVLENFVYEHRFDHGCLVVKLMGREHREDTLEILTDSFEELMWGPMTYKPLLSFTIKQHMLERMTLLPHAATLVGLYAEREGEWTFGGTVEVSLNSKGAAEFPPTPVAPKNSPYLCNMAVNKSLR</sequence>
<dbReference type="PANTHER" id="PTHR47489">
    <property type="entry name" value="ACYL-COA N-ACYLTRANSFERASES (NAT) SUPERFAMILY PROTEIN"/>
    <property type="match status" value="1"/>
</dbReference>
<name>A0AA38FJ38_TAXCH</name>
<proteinExistence type="predicted"/>
<gene>
    <name evidence="1" type="ORF">KI387_008660</name>
</gene>
<keyword evidence="2" id="KW-1185">Reference proteome</keyword>
<evidence type="ECO:0000313" key="1">
    <source>
        <dbReference type="EMBL" id="KAH9304256.1"/>
    </source>
</evidence>
<comment type="caution">
    <text evidence="1">The sequence shown here is derived from an EMBL/GenBank/DDBJ whole genome shotgun (WGS) entry which is preliminary data.</text>
</comment>
<dbReference type="AlphaFoldDB" id="A0AA38FJ38"/>
<evidence type="ECO:0000313" key="2">
    <source>
        <dbReference type="Proteomes" id="UP000824469"/>
    </source>
</evidence>
<organism evidence="1 2">
    <name type="scientific">Taxus chinensis</name>
    <name type="common">Chinese yew</name>
    <name type="synonym">Taxus wallichiana var. chinensis</name>
    <dbReference type="NCBI Taxonomy" id="29808"/>
    <lineage>
        <taxon>Eukaryota</taxon>
        <taxon>Viridiplantae</taxon>
        <taxon>Streptophyta</taxon>
        <taxon>Embryophyta</taxon>
        <taxon>Tracheophyta</taxon>
        <taxon>Spermatophyta</taxon>
        <taxon>Pinopsida</taxon>
        <taxon>Pinidae</taxon>
        <taxon>Conifers II</taxon>
        <taxon>Cupressales</taxon>
        <taxon>Taxaceae</taxon>
        <taxon>Taxus</taxon>
    </lineage>
</organism>
<feature type="non-terminal residue" evidence="1">
    <location>
        <position position="1"/>
    </location>
</feature>
<dbReference type="EMBL" id="JAHRHJ020000008">
    <property type="protein sequence ID" value="KAH9304256.1"/>
    <property type="molecule type" value="Genomic_DNA"/>
</dbReference>